<evidence type="ECO:0000256" key="3">
    <source>
        <dbReference type="ARBA" id="ARBA00030642"/>
    </source>
</evidence>
<dbReference type="Gene3D" id="3.10.50.40">
    <property type="match status" value="1"/>
</dbReference>
<dbReference type="InterPro" id="IPR027304">
    <property type="entry name" value="Trigger_fact/SurA_dom_sf"/>
</dbReference>
<dbReference type="PROSITE" id="PS50198">
    <property type="entry name" value="PPIC_PPIASE_2"/>
    <property type="match status" value="1"/>
</dbReference>
<feature type="chain" id="PRO_5012757336" description="Parvulin-like PPIase" evidence="6">
    <location>
        <begin position="23"/>
        <end position="399"/>
    </location>
</feature>
<evidence type="ECO:0000256" key="6">
    <source>
        <dbReference type="SAM" id="SignalP"/>
    </source>
</evidence>
<dbReference type="OrthoDB" id="9791746at2"/>
<organism evidence="8 9">
    <name type="scientific">Roseisalinus antarcticus</name>
    <dbReference type="NCBI Taxonomy" id="254357"/>
    <lineage>
        <taxon>Bacteria</taxon>
        <taxon>Pseudomonadati</taxon>
        <taxon>Pseudomonadota</taxon>
        <taxon>Alphaproteobacteria</taxon>
        <taxon>Rhodobacterales</taxon>
        <taxon>Roseobacteraceae</taxon>
        <taxon>Roseisalinus</taxon>
    </lineage>
</organism>
<evidence type="ECO:0000256" key="1">
    <source>
        <dbReference type="ARBA" id="ARBA00018370"/>
    </source>
</evidence>
<dbReference type="Gene3D" id="1.10.4030.10">
    <property type="entry name" value="Porin chaperone SurA, peptide-binding domain"/>
    <property type="match status" value="1"/>
</dbReference>
<proteinExistence type="predicted"/>
<evidence type="ECO:0000256" key="2">
    <source>
        <dbReference type="ARBA" id="ARBA00022729"/>
    </source>
</evidence>
<dbReference type="PANTHER" id="PTHR47637:SF1">
    <property type="entry name" value="CHAPERONE SURA"/>
    <property type="match status" value="1"/>
</dbReference>
<dbReference type="Proteomes" id="UP000193900">
    <property type="component" value="Unassembled WGS sequence"/>
</dbReference>
<gene>
    <name evidence="8" type="primary">surA</name>
    <name evidence="8" type="ORF">ROA7023_00378</name>
</gene>
<dbReference type="InterPro" id="IPR046357">
    <property type="entry name" value="PPIase_dom_sf"/>
</dbReference>
<evidence type="ECO:0000313" key="8">
    <source>
        <dbReference type="EMBL" id="SLN18194.1"/>
    </source>
</evidence>
<dbReference type="Pfam" id="PF00639">
    <property type="entry name" value="Rotamase"/>
    <property type="match status" value="1"/>
</dbReference>
<keyword evidence="5 8" id="KW-0413">Isomerase</keyword>
<keyword evidence="5" id="KW-0697">Rotamase</keyword>
<name>A0A1Y5RIA8_9RHOB</name>
<sequence>MTLLRPLAALLALCLLPFSALAQSPYSPAITVNDDAISFYEIEQRIRMLELFNTPGDLPALAREQLIDDRLKLQELARAGLRLSDEALLEQMEAFAGRANLPYDQFIGQLAGAGVAEETLRDFIRVGVSWRDYIRGRYRSQSAVSEAEVDRAINRSAGTGSEIEVLLNEIIIPAPPQQAAQAEAVARNISRMRSTGAFESAAREYSALPSKDRGGRVDWTPVNNYPGPIAALLLDLSPGEVTQPLPIPNGIALFQLRAVREVRTSVPAPALIDYALLYLPAGDRTEARRLRSRVDTCDDLYGIARTMPPEQLVRSEVAPAEIPRDIALELAKLDPGEVSTNLVRGDTQYFLMMCRRTPALEGGVDREATEGSLRSQRLSGFADVLLAQLRSAATIRNFE</sequence>
<protein>
    <recommendedName>
        <fullName evidence="1">Parvulin-like PPIase</fullName>
    </recommendedName>
    <alternativeName>
        <fullName evidence="3">Peptidyl-prolyl cis-trans isomerase plp</fullName>
    </alternativeName>
    <alternativeName>
        <fullName evidence="4">Rotamase plp</fullName>
    </alternativeName>
</protein>
<keyword evidence="2 6" id="KW-0732">Signal</keyword>
<dbReference type="InterPro" id="IPR050280">
    <property type="entry name" value="OMP_Chaperone_SurA"/>
</dbReference>
<feature type="signal peptide" evidence="6">
    <location>
        <begin position="1"/>
        <end position="22"/>
    </location>
</feature>
<dbReference type="RefSeq" id="WP_085877284.1">
    <property type="nucleotide sequence ID" value="NZ_FWFZ01000001.1"/>
</dbReference>
<dbReference type="SUPFAM" id="SSF109998">
    <property type="entry name" value="Triger factor/SurA peptide-binding domain-like"/>
    <property type="match status" value="1"/>
</dbReference>
<evidence type="ECO:0000259" key="7">
    <source>
        <dbReference type="PROSITE" id="PS50198"/>
    </source>
</evidence>
<keyword evidence="9" id="KW-1185">Reference proteome</keyword>
<evidence type="ECO:0000256" key="5">
    <source>
        <dbReference type="PROSITE-ProRule" id="PRU00278"/>
    </source>
</evidence>
<dbReference type="AlphaFoldDB" id="A0A1Y5RIA8"/>
<dbReference type="InterPro" id="IPR000297">
    <property type="entry name" value="PPIase_PpiC"/>
</dbReference>
<evidence type="ECO:0000313" key="9">
    <source>
        <dbReference type="Proteomes" id="UP000193900"/>
    </source>
</evidence>
<reference evidence="8 9" key="1">
    <citation type="submission" date="2017-03" db="EMBL/GenBank/DDBJ databases">
        <authorList>
            <person name="Afonso C.L."/>
            <person name="Miller P.J."/>
            <person name="Scott M.A."/>
            <person name="Spackman E."/>
            <person name="Goraichik I."/>
            <person name="Dimitrov K.M."/>
            <person name="Suarez D.L."/>
            <person name="Swayne D.E."/>
        </authorList>
    </citation>
    <scope>NUCLEOTIDE SEQUENCE [LARGE SCALE GENOMIC DNA]</scope>
    <source>
        <strain evidence="8 9">CECT 7023</strain>
    </source>
</reference>
<feature type="domain" description="PpiC" evidence="7">
    <location>
        <begin position="162"/>
        <end position="258"/>
    </location>
</feature>
<accession>A0A1Y5RIA8</accession>
<dbReference type="SUPFAM" id="SSF54534">
    <property type="entry name" value="FKBP-like"/>
    <property type="match status" value="1"/>
</dbReference>
<evidence type="ECO:0000256" key="4">
    <source>
        <dbReference type="ARBA" id="ARBA00031484"/>
    </source>
</evidence>
<dbReference type="GO" id="GO:0003755">
    <property type="term" value="F:peptidyl-prolyl cis-trans isomerase activity"/>
    <property type="evidence" value="ECO:0007669"/>
    <property type="project" value="UniProtKB-KW"/>
</dbReference>
<dbReference type="PANTHER" id="PTHR47637">
    <property type="entry name" value="CHAPERONE SURA"/>
    <property type="match status" value="1"/>
</dbReference>
<dbReference type="EMBL" id="FWFZ01000001">
    <property type="protein sequence ID" value="SLN18194.1"/>
    <property type="molecule type" value="Genomic_DNA"/>
</dbReference>